<dbReference type="Proteomes" id="UP000321425">
    <property type="component" value="Unassembled WGS sequence"/>
</dbReference>
<dbReference type="GO" id="GO:0006352">
    <property type="term" value="P:DNA-templated transcription initiation"/>
    <property type="evidence" value="ECO:0007669"/>
    <property type="project" value="InterPro"/>
</dbReference>
<evidence type="ECO:0000259" key="1">
    <source>
        <dbReference type="Pfam" id="PF04542"/>
    </source>
</evidence>
<dbReference type="SUPFAM" id="SSF88946">
    <property type="entry name" value="Sigma2 domain of RNA polymerase sigma factors"/>
    <property type="match status" value="1"/>
</dbReference>
<evidence type="ECO:0000313" key="4">
    <source>
        <dbReference type="Proteomes" id="UP000198548"/>
    </source>
</evidence>
<gene>
    <name evidence="2" type="ORF">APU01nite_17590</name>
    <name evidence="3" type="ORF">SAMN04488100_13218</name>
</gene>
<dbReference type="Proteomes" id="UP000198548">
    <property type="component" value="Unassembled WGS sequence"/>
</dbReference>
<evidence type="ECO:0000313" key="5">
    <source>
        <dbReference type="Proteomes" id="UP000321425"/>
    </source>
</evidence>
<keyword evidence="5" id="KW-1185">Reference proteome</keyword>
<proteinExistence type="predicted"/>
<dbReference type="EMBL" id="FOBL01000032">
    <property type="protein sequence ID" value="SEM18517.1"/>
    <property type="molecule type" value="Genomic_DNA"/>
</dbReference>
<dbReference type="InterPro" id="IPR013325">
    <property type="entry name" value="RNA_pol_sigma_r2"/>
</dbReference>
<protein>
    <submittedName>
        <fullName evidence="3">RNA polymerase sporulation-specific sigma factor</fullName>
    </submittedName>
</protein>
<name>A0A1H7WC58_9LACT</name>
<dbReference type="Pfam" id="PF04542">
    <property type="entry name" value="Sigma70_r2"/>
    <property type="match status" value="1"/>
</dbReference>
<dbReference type="NCBIfam" id="TIGR02937">
    <property type="entry name" value="sigma70-ECF"/>
    <property type="match status" value="1"/>
</dbReference>
<accession>A0A1H7WC58</accession>
<feature type="domain" description="RNA polymerase sigma-70 region 2" evidence="1">
    <location>
        <begin position="46"/>
        <end position="112"/>
    </location>
</feature>
<dbReference type="InterPro" id="IPR014284">
    <property type="entry name" value="RNA_pol_sigma-70_dom"/>
</dbReference>
<dbReference type="EMBL" id="BJUX01000021">
    <property type="protein sequence ID" value="GEK89720.1"/>
    <property type="molecule type" value="Genomic_DNA"/>
</dbReference>
<dbReference type="Gene3D" id="1.10.1740.10">
    <property type="match status" value="1"/>
</dbReference>
<dbReference type="STRING" id="426703.SAMN04488100_13218"/>
<organism evidence="3 4">
    <name type="scientific">Alkalibacterium putridalgicola</name>
    <dbReference type="NCBI Taxonomy" id="426703"/>
    <lineage>
        <taxon>Bacteria</taxon>
        <taxon>Bacillati</taxon>
        <taxon>Bacillota</taxon>
        <taxon>Bacilli</taxon>
        <taxon>Lactobacillales</taxon>
        <taxon>Carnobacteriaceae</taxon>
        <taxon>Alkalibacterium</taxon>
    </lineage>
</organism>
<dbReference type="RefSeq" id="WP_091489338.1">
    <property type="nucleotide sequence ID" value="NZ_BJUX01000021.1"/>
</dbReference>
<sequence>MQLYTEKEETKERKETKVYKDVSDPIVDSMIIRIQSGDSSLFPDLLERSEALLRKSTYRRFIKGYERDDLYQEACLILVESVEKYELDRGMSFNQYVCLNLDNHFNRLIRKSNALKRKSYKEALSLESVLEENGYQLAGPSKTIQPEDKPIVNETMEEYINYLSSFEKEVCLCCFLGYSFEKIAVDLECTKEKVMNAKHRCTEKYRKHFM</sequence>
<dbReference type="AlphaFoldDB" id="A0A1H7WC58"/>
<evidence type="ECO:0000313" key="2">
    <source>
        <dbReference type="EMBL" id="GEK89720.1"/>
    </source>
</evidence>
<reference evidence="3 4" key="1">
    <citation type="submission" date="2016-10" db="EMBL/GenBank/DDBJ databases">
        <authorList>
            <person name="de Groot N.N."/>
        </authorList>
    </citation>
    <scope>NUCLEOTIDE SEQUENCE [LARGE SCALE GENOMIC DNA]</scope>
    <source>
        <strain evidence="3 4">DSM 19182</strain>
    </source>
</reference>
<dbReference type="OrthoDB" id="1767844at2"/>
<evidence type="ECO:0000313" key="3">
    <source>
        <dbReference type="EMBL" id="SEM18517.1"/>
    </source>
</evidence>
<dbReference type="GO" id="GO:0003700">
    <property type="term" value="F:DNA-binding transcription factor activity"/>
    <property type="evidence" value="ECO:0007669"/>
    <property type="project" value="InterPro"/>
</dbReference>
<reference evidence="2 5" key="2">
    <citation type="submission" date="2019-07" db="EMBL/GenBank/DDBJ databases">
        <title>Whole genome shotgun sequence of Alkalibacterium putridalgicola NBRC 103243.</title>
        <authorList>
            <person name="Hosoyama A."/>
            <person name="Uohara A."/>
            <person name="Ohji S."/>
            <person name="Ichikawa N."/>
        </authorList>
    </citation>
    <scope>NUCLEOTIDE SEQUENCE [LARGE SCALE GENOMIC DNA]</scope>
    <source>
        <strain evidence="2 5">NBRC 103243</strain>
    </source>
</reference>
<dbReference type="InterPro" id="IPR007627">
    <property type="entry name" value="RNA_pol_sigma70_r2"/>
</dbReference>